<dbReference type="Proteomes" id="UP001595956">
    <property type="component" value="Unassembled WGS sequence"/>
</dbReference>
<accession>A0ABW0N582</accession>
<evidence type="ECO:0000313" key="2">
    <source>
        <dbReference type="Proteomes" id="UP001595956"/>
    </source>
</evidence>
<organism evidence="1 2">
    <name type="scientific">Nocardioides caricicola</name>
    <dbReference type="NCBI Taxonomy" id="634770"/>
    <lineage>
        <taxon>Bacteria</taxon>
        <taxon>Bacillati</taxon>
        <taxon>Actinomycetota</taxon>
        <taxon>Actinomycetes</taxon>
        <taxon>Propionibacteriales</taxon>
        <taxon>Nocardioidaceae</taxon>
        <taxon>Nocardioides</taxon>
    </lineage>
</organism>
<reference evidence="2" key="1">
    <citation type="journal article" date="2019" name="Int. J. Syst. Evol. Microbiol.">
        <title>The Global Catalogue of Microorganisms (GCM) 10K type strain sequencing project: providing services to taxonomists for standard genome sequencing and annotation.</title>
        <authorList>
            <consortium name="The Broad Institute Genomics Platform"/>
            <consortium name="The Broad Institute Genome Sequencing Center for Infectious Disease"/>
            <person name="Wu L."/>
            <person name="Ma J."/>
        </authorList>
    </citation>
    <scope>NUCLEOTIDE SEQUENCE [LARGE SCALE GENOMIC DNA]</scope>
    <source>
        <strain evidence="2">KACC 13778</strain>
    </source>
</reference>
<evidence type="ECO:0000313" key="1">
    <source>
        <dbReference type="EMBL" id="MFC5494019.1"/>
    </source>
</evidence>
<proteinExistence type="predicted"/>
<sequence length="504" mass="53823">MTDLPVGDIEFYDNVRPALVAGDYQLSVQQTAAGDGISGTFDHVQSMQVTGPHFGLGATDVYAVYPPSGSTADYTLALANVVLSRRNLPWQIDPLGAPAGTPWLALLLLTPDEVVAPQGGSGPGAAPSPTGAHSVPLADYLSPPAGTLGPAFSAAQVQEYEAENPSDLTCLVVDVSPAAFTAVAPSADELPYLAHARQVDTGDQEILGIEADGWFSVVMGNRLAQGSPTGAYYAHLVSVEGFTGYLPPATLPQAQAVRLLSLASWTFNGLTSAGDFAQLMGDLDVGLLAMPTLVPDPQTAEEHTIAGALAGGYTAVDYQTRLGEDTLAWYRGPCLPVLMEDNPQPTYTSPEAALVYDQTTGMFDTSYAVGWQLGRLLMLANRNVVTSLLAWLRRQHRLTQTLLQRMDLVGRHPGLGLPEDLADLHELVEPRLVQTLARRRVAERLGRDLSEEGPGPLLGPPVDPSGLRRHLRRLPGLVSEDFVRTTLREGEDPTTVLVDRRAEQ</sequence>
<gene>
    <name evidence="1" type="ORF">ACFPKY_12960</name>
</gene>
<dbReference type="EMBL" id="JBHSMD010000004">
    <property type="protein sequence ID" value="MFC5494019.1"/>
    <property type="molecule type" value="Genomic_DNA"/>
</dbReference>
<protein>
    <submittedName>
        <fullName evidence="1">Uncharacterized protein</fullName>
    </submittedName>
</protein>
<name>A0ABW0N582_9ACTN</name>
<comment type="caution">
    <text evidence="1">The sequence shown here is derived from an EMBL/GenBank/DDBJ whole genome shotgun (WGS) entry which is preliminary data.</text>
</comment>
<dbReference type="RefSeq" id="WP_345179242.1">
    <property type="nucleotide sequence ID" value="NZ_BAABFQ010000007.1"/>
</dbReference>
<keyword evidence="2" id="KW-1185">Reference proteome</keyword>